<dbReference type="Gene3D" id="3.40.50.10490">
    <property type="entry name" value="Glucose-6-phosphate isomerase like protein, domain 1"/>
    <property type="match status" value="1"/>
</dbReference>
<organism evidence="1">
    <name type="scientific">marine sediment metagenome</name>
    <dbReference type="NCBI Taxonomy" id="412755"/>
    <lineage>
        <taxon>unclassified sequences</taxon>
        <taxon>metagenomes</taxon>
        <taxon>ecological metagenomes</taxon>
    </lineage>
</organism>
<dbReference type="InterPro" id="IPR046348">
    <property type="entry name" value="SIS_dom_sf"/>
</dbReference>
<comment type="caution">
    <text evidence="1">The sequence shown here is derived from an EMBL/GenBank/DDBJ whole genome shotgun (WGS) entry which is preliminary data.</text>
</comment>
<dbReference type="AlphaFoldDB" id="X1QZC5"/>
<feature type="non-terminal residue" evidence="1">
    <location>
        <position position="1"/>
    </location>
</feature>
<reference evidence="1" key="1">
    <citation type="journal article" date="2014" name="Front. Microbiol.">
        <title>High frequency of phylogenetically diverse reductive dehalogenase-homologous genes in deep subseafloor sedimentary metagenomes.</title>
        <authorList>
            <person name="Kawai M."/>
            <person name="Futagami T."/>
            <person name="Toyoda A."/>
            <person name="Takaki Y."/>
            <person name="Nishi S."/>
            <person name="Hori S."/>
            <person name="Arai W."/>
            <person name="Tsubouchi T."/>
            <person name="Morono Y."/>
            <person name="Uchiyama I."/>
            <person name="Ito T."/>
            <person name="Fujiyama A."/>
            <person name="Inagaki F."/>
            <person name="Takami H."/>
        </authorList>
    </citation>
    <scope>NUCLEOTIDE SEQUENCE</scope>
    <source>
        <strain evidence="1">Expedition CK06-06</strain>
    </source>
</reference>
<sequence>GEVVQLETKLPAWARPVTYLPILQLMAYYRSLAKGLDPDHPTNLAHVVHLGSLTSDDNNAL</sequence>
<dbReference type="GO" id="GO:0097367">
    <property type="term" value="F:carbohydrate derivative binding"/>
    <property type="evidence" value="ECO:0007669"/>
    <property type="project" value="InterPro"/>
</dbReference>
<dbReference type="SUPFAM" id="SSF53697">
    <property type="entry name" value="SIS domain"/>
    <property type="match status" value="1"/>
</dbReference>
<dbReference type="EMBL" id="BARW01002789">
    <property type="protein sequence ID" value="GAI60186.1"/>
    <property type="molecule type" value="Genomic_DNA"/>
</dbReference>
<name>X1QZC5_9ZZZZ</name>
<gene>
    <name evidence="1" type="ORF">S12H4_07530</name>
</gene>
<protein>
    <recommendedName>
        <fullName evidence="2">SIS domain-containing protein</fullName>
    </recommendedName>
</protein>
<dbReference type="GO" id="GO:1901135">
    <property type="term" value="P:carbohydrate derivative metabolic process"/>
    <property type="evidence" value="ECO:0007669"/>
    <property type="project" value="InterPro"/>
</dbReference>
<accession>X1QZC5</accession>
<evidence type="ECO:0008006" key="2">
    <source>
        <dbReference type="Google" id="ProtNLM"/>
    </source>
</evidence>
<evidence type="ECO:0000313" key="1">
    <source>
        <dbReference type="EMBL" id="GAI60186.1"/>
    </source>
</evidence>
<proteinExistence type="predicted"/>